<evidence type="ECO:0000313" key="2">
    <source>
        <dbReference type="Proteomes" id="UP000031668"/>
    </source>
</evidence>
<comment type="caution">
    <text evidence="1">The sequence shown here is derived from an EMBL/GenBank/DDBJ whole genome shotgun (WGS) entry which is preliminary data.</text>
</comment>
<dbReference type="Proteomes" id="UP000031668">
    <property type="component" value="Unassembled WGS sequence"/>
</dbReference>
<gene>
    <name evidence="1" type="ORF">RF11_13605</name>
</gene>
<proteinExistence type="predicted"/>
<protein>
    <submittedName>
        <fullName evidence="1">Uncharacterized protein</fullName>
    </submittedName>
</protein>
<keyword evidence="2" id="KW-1185">Reference proteome</keyword>
<accession>A0A0C2MGR6</accession>
<dbReference type="EMBL" id="JWZT01003547">
    <property type="protein sequence ID" value="KII66371.1"/>
    <property type="molecule type" value="Genomic_DNA"/>
</dbReference>
<organism evidence="1 2">
    <name type="scientific">Thelohanellus kitauei</name>
    <name type="common">Myxosporean</name>
    <dbReference type="NCBI Taxonomy" id="669202"/>
    <lineage>
        <taxon>Eukaryota</taxon>
        <taxon>Metazoa</taxon>
        <taxon>Cnidaria</taxon>
        <taxon>Myxozoa</taxon>
        <taxon>Myxosporea</taxon>
        <taxon>Bivalvulida</taxon>
        <taxon>Platysporina</taxon>
        <taxon>Myxobolidae</taxon>
        <taxon>Thelohanellus</taxon>
    </lineage>
</organism>
<reference evidence="1 2" key="1">
    <citation type="journal article" date="2014" name="Genome Biol. Evol.">
        <title>The genome of the myxosporean Thelohanellus kitauei shows adaptations to nutrient acquisition within its fish host.</title>
        <authorList>
            <person name="Yang Y."/>
            <person name="Xiong J."/>
            <person name="Zhou Z."/>
            <person name="Huo F."/>
            <person name="Miao W."/>
            <person name="Ran C."/>
            <person name="Liu Y."/>
            <person name="Zhang J."/>
            <person name="Feng J."/>
            <person name="Wang M."/>
            <person name="Wang M."/>
            <person name="Wang L."/>
            <person name="Yao B."/>
        </authorList>
    </citation>
    <scope>NUCLEOTIDE SEQUENCE [LARGE SCALE GENOMIC DNA]</scope>
    <source>
        <strain evidence="1">Wuqing</strain>
    </source>
</reference>
<evidence type="ECO:0000313" key="1">
    <source>
        <dbReference type="EMBL" id="KII66371.1"/>
    </source>
</evidence>
<sequence length="101" mass="11758">MEIRTRSIIYIFGNYCLNGSMVSSVISVNQFPFEKKKGVYEFFYFMYPYKFTYQGSKIISLIVNRFVLRTPSLYNTESFKFLKAVVVQVLGSGCTTVHLVY</sequence>
<name>A0A0C2MGR6_THEKT</name>
<dbReference type="AlphaFoldDB" id="A0A0C2MGR6"/>